<reference evidence="2 3" key="1">
    <citation type="submission" date="2019-05" db="EMBL/GenBank/DDBJ databases">
        <title>Verrucobacter flavum gen. nov., sp. nov. a new member of the family Verrucomicrobiaceae.</title>
        <authorList>
            <person name="Szuroczki S."/>
            <person name="Abbaszade G."/>
            <person name="Szabo A."/>
            <person name="Felfoldi T."/>
            <person name="Schumann P."/>
            <person name="Boka K."/>
            <person name="Keki Z."/>
            <person name="Toumi M."/>
            <person name="Toth E."/>
        </authorList>
    </citation>
    <scope>NUCLEOTIDE SEQUENCE [LARGE SCALE GENOMIC DNA]</scope>
    <source>
        <strain evidence="2 3">MG-N-17</strain>
    </source>
</reference>
<evidence type="ECO:0000259" key="1">
    <source>
        <dbReference type="Pfam" id="PF00535"/>
    </source>
</evidence>
<dbReference type="AlphaFoldDB" id="A0A5R8KCB2"/>
<evidence type="ECO:0000313" key="3">
    <source>
        <dbReference type="Proteomes" id="UP000306196"/>
    </source>
</evidence>
<dbReference type="InterPro" id="IPR029044">
    <property type="entry name" value="Nucleotide-diphossugar_trans"/>
</dbReference>
<accession>A0A5R8KCB2</accession>
<dbReference type="Gene3D" id="3.90.550.10">
    <property type="entry name" value="Spore Coat Polysaccharide Biosynthesis Protein SpsA, Chain A"/>
    <property type="match status" value="1"/>
</dbReference>
<dbReference type="SUPFAM" id="SSF53448">
    <property type="entry name" value="Nucleotide-diphospho-sugar transferases"/>
    <property type="match status" value="1"/>
</dbReference>
<dbReference type="EMBL" id="VAUV01000010">
    <property type="protein sequence ID" value="TLD69942.1"/>
    <property type="molecule type" value="Genomic_DNA"/>
</dbReference>
<proteinExistence type="predicted"/>
<dbReference type="CDD" id="cd00761">
    <property type="entry name" value="Glyco_tranf_GTA_type"/>
    <property type="match status" value="1"/>
</dbReference>
<dbReference type="GO" id="GO:0016740">
    <property type="term" value="F:transferase activity"/>
    <property type="evidence" value="ECO:0007669"/>
    <property type="project" value="UniProtKB-KW"/>
</dbReference>
<organism evidence="2 3">
    <name type="scientific">Phragmitibacter flavus</name>
    <dbReference type="NCBI Taxonomy" id="2576071"/>
    <lineage>
        <taxon>Bacteria</taxon>
        <taxon>Pseudomonadati</taxon>
        <taxon>Verrucomicrobiota</taxon>
        <taxon>Verrucomicrobiia</taxon>
        <taxon>Verrucomicrobiales</taxon>
        <taxon>Verrucomicrobiaceae</taxon>
        <taxon>Phragmitibacter</taxon>
    </lineage>
</organism>
<protein>
    <submittedName>
        <fullName evidence="2">Glycosyltransferase family 2 protein</fullName>
    </submittedName>
</protein>
<feature type="domain" description="Glycosyltransferase 2-like" evidence="1">
    <location>
        <begin position="16"/>
        <end position="181"/>
    </location>
</feature>
<comment type="caution">
    <text evidence="2">The sequence shown here is derived from an EMBL/GenBank/DDBJ whole genome shotgun (WGS) entry which is preliminary data.</text>
</comment>
<keyword evidence="3" id="KW-1185">Reference proteome</keyword>
<sequence>MHMTSKSHAVCSDLAVLIPSRGRAVELAATYRSIRRQALLPAQVVFAVTNESDIVQVDRESGEIDFCYHQSGKTAQLNAGIRKLRPEITLVAIMDDDVELSKEYLRIVRKIFGEHQDLVGLDGHLLANGGVDRQEALDLVNAYDGNSPRSPDSDFAIRWYPSDKGLYGCCMTIRREVFNHIQFDERLPMYSWMDDADIGIRAQRFGKCAYSPNACMAHLAVKSGRDSGIRFGFAQIMNPFYLGSTGVFQWSTVLKNHVLKAVAANLFGVMRRDKSVDRLGRLRGNWIALSNLVKGRIEPELIREIRG</sequence>
<dbReference type="InterPro" id="IPR001173">
    <property type="entry name" value="Glyco_trans_2-like"/>
</dbReference>
<dbReference type="Proteomes" id="UP000306196">
    <property type="component" value="Unassembled WGS sequence"/>
</dbReference>
<evidence type="ECO:0000313" key="2">
    <source>
        <dbReference type="EMBL" id="TLD69942.1"/>
    </source>
</evidence>
<gene>
    <name evidence="2" type="ORF">FEM03_14515</name>
</gene>
<name>A0A5R8KCB2_9BACT</name>
<dbReference type="Pfam" id="PF00535">
    <property type="entry name" value="Glycos_transf_2"/>
    <property type="match status" value="1"/>
</dbReference>
<keyword evidence="2" id="KW-0808">Transferase</keyword>
<dbReference type="RefSeq" id="WP_138086997.1">
    <property type="nucleotide sequence ID" value="NZ_VAUV01000010.1"/>
</dbReference>
<dbReference type="OrthoDB" id="8404680at2"/>